<organism evidence="2 3">
    <name type="scientific">Vagococcus fessus</name>
    <dbReference type="NCBI Taxonomy" id="120370"/>
    <lineage>
        <taxon>Bacteria</taxon>
        <taxon>Bacillati</taxon>
        <taxon>Bacillota</taxon>
        <taxon>Bacilli</taxon>
        <taxon>Lactobacillales</taxon>
        <taxon>Enterococcaceae</taxon>
        <taxon>Vagococcus</taxon>
    </lineage>
</organism>
<dbReference type="RefSeq" id="WP_126831282.1">
    <property type="nucleotide sequence ID" value="NZ_CBCRYB010000004.1"/>
</dbReference>
<keyword evidence="2" id="KW-0347">Helicase</keyword>
<evidence type="ECO:0000313" key="2">
    <source>
        <dbReference type="EMBL" id="RSU03069.1"/>
    </source>
</evidence>
<keyword evidence="2" id="KW-0378">Hydrolase</keyword>
<dbReference type="Pfam" id="PF01935">
    <property type="entry name" value="DUF87"/>
    <property type="match status" value="1"/>
</dbReference>
<dbReference type="InterPro" id="IPR002789">
    <property type="entry name" value="HerA_central"/>
</dbReference>
<gene>
    <name evidence="2" type="ORF">CBF31_04960</name>
</gene>
<dbReference type="EMBL" id="NGJY01000002">
    <property type="protein sequence ID" value="RSU03069.1"/>
    <property type="molecule type" value="Genomic_DNA"/>
</dbReference>
<dbReference type="InterPro" id="IPR027417">
    <property type="entry name" value="P-loop_NTPase"/>
</dbReference>
<dbReference type="Gene3D" id="3.40.50.300">
    <property type="entry name" value="P-loop containing nucleotide triphosphate hydrolases"/>
    <property type="match status" value="2"/>
</dbReference>
<reference evidence="2 3" key="1">
    <citation type="submission" date="2017-05" db="EMBL/GenBank/DDBJ databases">
        <title>Vagococcus spp. assemblies.</title>
        <authorList>
            <person name="Gulvik C.A."/>
        </authorList>
    </citation>
    <scope>NUCLEOTIDE SEQUENCE [LARGE SCALE GENOMIC DNA]</scope>
    <source>
        <strain evidence="2 3">CCUG 41755</strain>
    </source>
</reference>
<keyword evidence="2" id="KW-0547">Nucleotide-binding</keyword>
<comment type="caution">
    <text evidence="2">The sequence shown here is derived from an EMBL/GenBank/DDBJ whole genome shotgun (WGS) entry which is preliminary data.</text>
</comment>
<dbReference type="SUPFAM" id="SSF52540">
    <property type="entry name" value="P-loop containing nucleoside triphosphate hydrolases"/>
    <property type="match status" value="1"/>
</dbReference>
<dbReference type="GO" id="GO:0004386">
    <property type="term" value="F:helicase activity"/>
    <property type="evidence" value="ECO:0007669"/>
    <property type="project" value="UniProtKB-KW"/>
</dbReference>
<keyword evidence="3" id="KW-1185">Reference proteome</keyword>
<dbReference type="AlphaFoldDB" id="A0A430A7L1"/>
<evidence type="ECO:0000313" key="3">
    <source>
        <dbReference type="Proteomes" id="UP000287101"/>
    </source>
</evidence>
<dbReference type="InterPro" id="IPR008571">
    <property type="entry name" value="HerA-like"/>
</dbReference>
<dbReference type="PANTHER" id="PTHR42957:SF1">
    <property type="entry name" value="HELICASE MJ1565-RELATED"/>
    <property type="match status" value="1"/>
</dbReference>
<accession>A0A430A7L1</accession>
<protein>
    <submittedName>
        <fullName evidence="2">Bipolar DNA helicase</fullName>
    </submittedName>
</protein>
<evidence type="ECO:0000259" key="1">
    <source>
        <dbReference type="Pfam" id="PF01935"/>
    </source>
</evidence>
<dbReference type="OrthoDB" id="9806951at2"/>
<name>A0A430A7L1_9ENTE</name>
<sequence>MSEQMYAEVIAVFPDKVKISVDNLEDYQRGVENLKIGSYLKIVGNDESIGIITIIENFIIEAVDEDSDNFRKHIIEARPLGVINGNEFVRGGDSIALPPKGAIPATKEDINKIYCDSVEEDKRFIFSKLSSNKKIEVPVDGDKFFNKHIAIVGSTGSGKSHSVASILQKATTEKNKKYDGINNSHIMIFDIHSEYRTAFPKANYLDIENLLLPYWLLNSEELQELFLDTEGNDHRQRSVFKDSVVKNKIYNADSKKKDKIHFDSVIKFDINETLQYIKYKNIEKKDKSNNILWKKEDGDEFILTDDNINLLFEKGLIPAGTSKSGLNGELGNFIDRLENKINDKRLDFIFGEKAKNVGLSDVLEQLLSYGKVKSNVTILDLSGIPFEVLSITVSLISRLMFDYGYLYKQLKARDEPDKVVSTDTPLLLVYEEAHKYIPRSGLSKYRSSKESIERIAKEGRKYGVSLLLASQRPSEISETIFSQCNNFLALRLTNPNDQNYVKRLLPDTLGSLADKMSALRAGEALLAGEAVVMPSIVQIDRCSPEPSSTDINYFELWKQEWKDVNIENIKEIWENK</sequence>
<feature type="domain" description="Helicase HerA central" evidence="1">
    <location>
        <begin position="128"/>
        <end position="399"/>
    </location>
</feature>
<dbReference type="PANTHER" id="PTHR42957">
    <property type="entry name" value="HELICASE MJ1565-RELATED"/>
    <property type="match status" value="1"/>
</dbReference>
<dbReference type="Proteomes" id="UP000287101">
    <property type="component" value="Unassembled WGS sequence"/>
</dbReference>
<proteinExistence type="predicted"/>
<keyword evidence="2" id="KW-0067">ATP-binding</keyword>
<dbReference type="NCBIfam" id="NF042944">
    <property type="entry name" value="HerA_antiphage_2"/>
    <property type="match status" value="1"/>
</dbReference>